<reference evidence="1" key="1">
    <citation type="submission" date="2021-07" db="EMBL/GenBank/DDBJ databases">
        <authorList>
            <person name="Durling M."/>
        </authorList>
    </citation>
    <scope>NUCLEOTIDE SEQUENCE</scope>
</reference>
<evidence type="ECO:0000313" key="1">
    <source>
        <dbReference type="EMBL" id="CAG8976736.1"/>
    </source>
</evidence>
<dbReference type="Proteomes" id="UP000701801">
    <property type="component" value="Unassembled WGS sequence"/>
</dbReference>
<keyword evidence="2" id="KW-1185">Reference proteome</keyword>
<accession>A0A9N9LQC6</accession>
<evidence type="ECO:0000313" key="2">
    <source>
        <dbReference type="Proteomes" id="UP000701801"/>
    </source>
</evidence>
<comment type="caution">
    <text evidence="1">The sequence shown here is derived from an EMBL/GenBank/DDBJ whole genome shotgun (WGS) entry which is preliminary data.</text>
</comment>
<dbReference type="OrthoDB" id="10277952at2759"/>
<sequence>MIFGARHLTTVIMDAKRRPPRYYQEAKKEDFVIVHDETNPRVAHDNYVEEDIVGLNGMVEYADVLRASEKLRQICELPMDSNPRKAVRAGKSFDRFAAARASLDEALREDVGTRPPGEREQRIHNARKEWQDARAVLRWAIFCLTSPEEATDVEDRSYARDVWHQPWEELNIDSDAQETLPDPYTGSGPKAPGYGPKLLSYMFLAGELVYELTVRDIKRQLGYR</sequence>
<name>A0A9N9LQC6_9HELO</name>
<dbReference type="AlphaFoldDB" id="A0A9N9LQC6"/>
<dbReference type="EMBL" id="CAJVRM010000188">
    <property type="protein sequence ID" value="CAG8976736.1"/>
    <property type="molecule type" value="Genomic_DNA"/>
</dbReference>
<gene>
    <name evidence="1" type="ORF">HYALB_00012534</name>
</gene>
<protein>
    <submittedName>
        <fullName evidence="1">Uncharacterized protein</fullName>
    </submittedName>
</protein>
<organism evidence="1 2">
    <name type="scientific">Hymenoscyphus albidus</name>
    <dbReference type="NCBI Taxonomy" id="595503"/>
    <lineage>
        <taxon>Eukaryota</taxon>
        <taxon>Fungi</taxon>
        <taxon>Dikarya</taxon>
        <taxon>Ascomycota</taxon>
        <taxon>Pezizomycotina</taxon>
        <taxon>Leotiomycetes</taxon>
        <taxon>Helotiales</taxon>
        <taxon>Helotiaceae</taxon>
        <taxon>Hymenoscyphus</taxon>
    </lineage>
</organism>
<proteinExistence type="predicted"/>